<reference evidence="1" key="1">
    <citation type="submission" date="2013-05" db="EMBL/GenBank/DDBJ databases">
        <title>Genome assembly of Cystobacter fuscus DSM 2262.</title>
        <authorList>
            <person name="Sharma G."/>
            <person name="Khatri I."/>
            <person name="Kaur C."/>
            <person name="Mayilraj S."/>
            <person name="Subramanian S."/>
        </authorList>
    </citation>
    <scope>NUCLEOTIDE SEQUENCE [LARGE SCALE GENOMIC DNA]</scope>
    <source>
        <strain evidence="1">DSM 2262</strain>
    </source>
</reference>
<evidence type="ECO:0000313" key="2">
    <source>
        <dbReference type="Proteomes" id="UP000011682"/>
    </source>
</evidence>
<comment type="caution">
    <text evidence="1">The sequence shown here is derived from an EMBL/GenBank/DDBJ whole genome shotgun (WGS) entry which is preliminary data.</text>
</comment>
<protein>
    <submittedName>
        <fullName evidence="1">Uncharacterized protein</fullName>
    </submittedName>
</protein>
<name>S9R1X4_CYSF2</name>
<dbReference type="RefSeq" id="WP_002627006.1">
    <property type="nucleotide sequence ID" value="NZ_ANAH02000006.1"/>
</dbReference>
<evidence type="ECO:0000313" key="1">
    <source>
        <dbReference type="EMBL" id="EPX62908.1"/>
    </source>
</evidence>
<proteinExistence type="predicted"/>
<accession>S9R1X4</accession>
<sequence length="52" mass="5695">METTQPRLHLFVPIPEVERPLPLVVLLVRHALASVNARLTSADSTADDVAAY</sequence>
<organism evidence="1 2">
    <name type="scientific">Cystobacter fuscus (strain ATCC 25194 / DSM 2262 / NBRC 100088 / M29)</name>
    <dbReference type="NCBI Taxonomy" id="1242864"/>
    <lineage>
        <taxon>Bacteria</taxon>
        <taxon>Pseudomonadati</taxon>
        <taxon>Myxococcota</taxon>
        <taxon>Myxococcia</taxon>
        <taxon>Myxococcales</taxon>
        <taxon>Cystobacterineae</taxon>
        <taxon>Archangiaceae</taxon>
        <taxon>Cystobacter</taxon>
    </lineage>
</organism>
<dbReference type="Proteomes" id="UP000011682">
    <property type="component" value="Unassembled WGS sequence"/>
</dbReference>
<gene>
    <name evidence="1" type="ORF">D187_006318</name>
</gene>
<dbReference type="EMBL" id="ANAH02000006">
    <property type="protein sequence ID" value="EPX62908.1"/>
    <property type="molecule type" value="Genomic_DNA"/>
</dbReference>
<keyword evidence="2" id="KW-1185">Reference proteome</keyword>
<dbReference type="AlphaFoldDB" id="S9R1X4"/>